<evidence type="ECO:0000256" key="7">
    <source>
        <dbReference type="ARBA" id="ARBA00023136"/>
    </source>
</evidence>
<keyword evidence="3" id="KW-0813">Transport</keyword>
<feature type="transmembrane region" description="Helical" evidence="8">
    <location>
        <begin position="94"/>
        <end position="114"/>
    </location>
</feature>
<evidence type="ECO:0000256" key="1">
    <source>
        <dbReference type="ARBA" id="ARBA00004651"/>
    </source>
</evidence>
<evidence type="ECO:0000256" key="5">
    <source>
        <dbReference type="ARBA" id="ARBA00022692"/>
    </source>
</evidence>
<feature type="transmembrane region" description="Helical" evidence="8">
    <location>
        <begin position="224"/>
        <end position="245"/>
    </location>
</feature>
<dbReference type="Pfam" id="PF03595">
    <property type="entry name" value="SLAC1"/>
    <property type="match status" value="1"/>
</dbReference>
<gene>
    <name evidence="9" type="ORF">ACFPQ6_13260</name>
</gene>
<keyword evidence="10" id="KW-1185">Reference proteome</keyword>
<keyword evidence="7 8" id="KW-0472">Membrane</keyword>
<dbReference type="RefSeq" id="WP_014682943.1">
    <property type="nucleotide sequence ID" value="NZ_JBHSOH010000017.1"/>
</dbReference>
<feature type="transmembrane region" description="Helical" evidence="8">
    <location>
        <begin position="24"/>
        <end position="41"/>
    </location>
</feature>
<comment type="subcellular location">
    <subcellularLocation>
        <location evidence="1">Cell membrane</location>
        <topology evidence="1">Multi-pass membrane protein</topology>
    </subcellularLocation>
</comment>
<evidence type="ECO:0000256" key="8">
    <source>
        <dbReference type="SAM" id="Phobius"/>
    </source>
</evidence>
<feature type="transmembrane region" description="Helical" evidence="8">
    <location>
        <begin position="126"/>
        <end position="145"/>
    </location>
</feature>
<feature type="transmembrane region" description="Helical" evidence="8">
    <location>
        <begin position="53"/>
        <end position="73"/>
    </location>
</feature>
<proteinExistence type="inferred from homology"/>
<dbReference type="PANTHER" id="PTHR31686:SF1">
    <property type="entry name" value="SULFITE EFFLUX PUMP SSU1"/>
    <property type="match status" value="1"/>
</dbReference>
<keyword evidence="6 8" id="KW-1133">Transmembrane helix</keyword>
<dbReference type="InterPro" id="IPR051629">
    <property type="entry name" value="Sulfite_efflux_TDT"/>
</dbReference>
<dbReference type="InterPro" id="IPR038665">
    <property type="entry name" value="Voltage-dep_anion_channel_sf"/>
</dbReference>
<reference evidence="10" key="1">
    <citation type="journal article" date="2019" name="Int. J. Syst. Evol. Microbiol.">
        <title>The Global Catalogue of Microorganisms (GCM) 10K type strain sequencing project: providing services to taxonomists for standard genome sequencing and annotation.</title>
        <authorList>
            <consortium name="The Broad Institute Genomics Platform"/>
            <consortium name="The Broad Institute Genome Sequencing Center for Infectious Disease"/>
            <person name="Wu L."/>
            <person name="Ma J."/>
        </authorList>
    </citation>
    <scope>NUCLEOTIDE SEQUENCE [LARGE SCALE GENOMIC DNA]</scope>
    <source>
        <strain evidence="10">CGMCC 1.15053</strain>
    </source>
</reference>
<feature type="transmembrane region" description="Helical" evidence="8">
    <location>
        <begin position="157"/>
        <end position="178"/>
    </location>
</feature>
<feature type="transmembrane region" description="Helical" evidence="8">
    <location>
        <begin position="301"/>
        <end position="322"/>
    </location>
</feature>
<feature type="transmembrane region" description="Helical" evidence="8">
    <location>
        <begin position="190"/>
        <end position="212"/>
    </location>
</feature>
<dbReference type="PANTHER" id="PTHR31686">
    <property type="match status" value="1"/>
</dbReference>
<evidence type="ECO:0000313" key="10">
    <source>
        <dbReference type="Proteomes" id="UP001595979"/>
    </source>
</evidence>
<evidence type="ECO:0000256" key="3">
    <source>
        <dbReference type="ARBA" id="ARBA00022448"/>
    </source>
</evidence>
<feature type="transmembrane region" description="Helical" evidence="8">
    <location>
        <begin position="328"/>
        <end position="349"/>
    </location>
</feature>
<accession>A0ABW1DKL8</accession>
<dbReference type="CDD" id="cd09318">
    <property type="entry name" value="TDT_SSU1"/>
    <property type="match status" value="1"/>
</dbReference>
<evidence type="ECO:0000256" key="4">
    <source>
        <dbReference type="ARBA" id="ARBA00022475"/>
    </source>
</evidence>
<dbReference type="Gene3D" id="1.50.10.150">
    <property type="entry name" value="Voltage-dependent anion channel"/>
    <property type="match status" value="1"/>
</dbReference>
<keyword evidence="4" id="KW-1003">Cell membrane</keyword>
<name>A0ABW1DKL8_9DEIO</name>
<dbReference type="Proteomes" id="UP001595979">
    <property type="component" value="Unassembled WGS sequence"/>
</dbReference>
<evidence type="ECO:0000313" key="9">
    <source>
        <dbReference type="EMBL" id="MFC5849277.1"/>
    </source>
</evidence>
<organism evidence="9 10">
    <name type="scientific">Deinococcus petrolearius</name>
    <dbReference type="NCBI Taxonomy" id="1751295"/>
    <lineage>
        <taxon>Bacteria</taxon>
        <taxon>Thermotogati</taxon>
        <taxon>Deinococcota</taxon>
        <taxon>Deinococci</taxon>
        <taxon>Deinococcales</taxon>
        <taxon>Deinococcaceae</taxon>
        <taxon>Deinococcus</taxon>
    </lineage>
</organism>
<sequence>MTTSPFFAQEDGLVEVIRGFTPNWFAATMGTGILALMLPHLPLPGAALLGEGLWWLNMTLLLLFTALSVARLLRFPRESLATLHHPVQSMFLGAVPMGLATVINGLIAFGVPRWGEGAALLARDLWAFDALLSVVIGLLVPYLMFTRQDHALERMTGVWLLPIVASEVAAASAGLIAPHLSVGNATTLVYAGYVLFALSVPLALMVITVLVLRLAQHKLPTPDLAVSMFLPLGPLATGALALLQLGEAAPRILAAQGLSELTPVLLGLGLAGGLVLWGFGAWWLALATLTTLRFARQGLPFNLGWWGLTFPLGVYTAATFGLGALTHLTVFTVLGHVFVVTLAALWVLVTVRTVHGAWHGHLFQTPPLSRETGLPRR</sequence>
<feature type="transmembrane region" description="Helical" evidence="8">
    <location>
        <begin position="265"/>
        <end position="289"/>
    </location>
</feature>
<protein>
    <submittedName>
        <fullName evidence="9">TDT family transporter</fullName>
    </submittedName>
</protein>
<dbReference type="InterPro" id="IPR004695">
    <property type="entry name" value="SLAC1/Mae1/Ssu1/TehA"/>
</dbReference>
<keyword evidence="5 8" id="KW-0812">Transmembrane</keyword>
<comment type="caution">
    <text evidence="9">The sequence shown here is derived from an EMBL/GenBank/DDBJ whole genome shotgun (WGS) entry which is preliminary data.</text>
</comment>
<evidence type="ECO:0000256" key="2">
    <source>
        <dbReference type="ARBA" id="ARBA00008566"/>
    </source>
</evidence>
<evidence type="ECO:0000256" key="6">
    <source>
        <dbReference type="ARBA" id="ARBA00022989"/>
    </source>
</evidence>
<comment type="similarity">
    <text evidence="2">Belongs to the tellurite-resistance/dicarboxylate transporter (TDT) family.</text>
</comment>
<dbReference type="EMBL" id="JBHSOH010000017">
    <property type="protein sequence ID" value="MFC5849277.1"/>
    <property type="molecule type" value="Genomic_DNA"/>
</dbReference>